<dbReference type="Proteomes" id="UP001352263">
    <property type="component" value="Unassembled WGS sequence"/>
</dbReference>
<dbReference type="Gene3D" id="3.60.40.10">
    <property type="entry name" value="PPM-type phosphatase domain"/>
    <property type="match status" value="1"/>
</dbReference>
<organism evidence="2 3">
    <name type="scientific">Noviherbaspirillum album</name>
    <dbReference type="NCBI Taxonomy" id="3080276"/>
    <lineage>
        <taxon>Bacteria</taxon>
        <taxon>Pseudomonadati</taxon>
        <taxon>Pseudomonadota</taxon>
        <taxon>Betaproteobacteria</taxon>
        <taxon>Burkholderiales</taxon>
        <taxon>Oxalobacteraceae</taxon>
        <taxon>Noviherbaspirillum</taxon>
    </lineage>
</organism>
<dbReference type="SUPFAM" id="SSF81606">
    <property type="entry name" value="PP2C-like"/>
    <property type="match status" value="1"/>
</dbReference>
<dbReference type="InterPro" id="IPR001932">
    <property type="entry name" value="PPM-type_phosphatase-like_dom"/>
</dbReference>
<comment type="caution">
    <text evidence="2">The sequence shown here is derived from an EMBL/GenBank/DDBJ whole genome shotgun (WGS) entry which is preliminary data.</text>
</comment>
<gene>
    <name evidence="2" type="ORF">RY831_19960</name>
</gene>
<dbReference type="Pfam" id="PF13672">
    <property type="entry name" value="PP2C_2"/>
    <property type="match status" value="1"/>
</dbReference>
<dbReference type="CDD" id="cd00143">
    <property type="entry name" value="PP2Cc"/>
    <property type="match status" value="1"/>
</dbReference>
<evidence type="ECO:0000313" key="2">
    <source>
        <dbReference type="EMBL" id="MEC4721444.1"/>
    </source>
</evidence>
<evidence type="ECO:0000313" key="3">
    <source>
        <dbReference type="Proteomes" id="UP001352263"/>
    </source>
</evidence>
<evidence type="ECO:0000259" key="1">
    <source>
        <dbReference type="PROSITE" id="PS51746"/>
    </source>
</evidence>
<name>A0ABU6JCT0_9BURK</name>
<dbReference type="PROSITE" id="PS51746">
    <property type="entry name" value="PPM_2"/>
    <property type="match status" value="1"/>
</dbReference>
<dbReference type="SMART" id="SM00331">
    <property type="entry name" value="PP2C_SIG"/>
    <property type="match status" value="1"/>
</dbReference>
<dbReference type="InterPro" id="IPR036457">
    <property type="entry name" value="PPM-type-like_dom_sf"/>
</dbReference>
<dbReference type="SMART" id="SM00332">
    <property type="entry name" value="PP2Cc"/>
    <property type="match status" value="1"/>
</dbReference>
<sequence>MSQYKIEAGTAQHIGDRAEQQDRVSLFTAPKAPGYLMAVVADGMGGLSGGAMAAEQVLRTAKQAFDLFSPQTEDAVTLIRTIARDAHTLIKLNAISSEKKPHSTMVVLLLTPERTAIWAHAGDSRLYRFDGPNCAERTIDHSHVANLIQQGKITPQQAREHKMAHLLFSALGSAESEPEITIGKCANLKAGDAFLLCTDGLWQYFSRAELGAAIAVNSPRQACEMLIAKARERAAGHEADNCTMAVVKLAEPTRETKSYTVDRMRRAV</sequence>
<accession>A0ABU6JCT0</accession>
<reference evidence="2 3" key="1">
    <citation type="submission" date="2023-10" db="EMBL/GenBank/DDBJ databases">
        <title>Noviherbaspirillum sp. CPCC 100848 genome assembly.</title>
        <authorList>
            <person name="Li X.Y."/>
            <person name="Fang X.M."/>
        </authorList>
    </citation>
    <scope>NUCLEOTIDE SEQUENCE [LARGE SCALE GENOMIC DNA]</scope>
    <source>
        <strain evidence="2 3">CPCC 100848</strain>
    </source>
</reference>
<dbReference type="RefSeq" id="WP_326508143.1">
    <property type="nucleotide sequence ID" value="NZ_JAWIIV010000018.1"/>
</dbReference>
<feature type="domain" description="PPM-type phosphatase" evidence="1">
    <location>
        <begin position="5"/>
        <end position="249"/>
    </location>
</feature>
<proteinExistence type="predicted"/>
<keyword evidence="3" id="KW-1185">Reference proteome</keyword>
<dbReference type="EMBL" id="JAWIIV010000018">
    <property type="protein sequence ID" value="MEC4721444.1"/>
    <property type="molecule type" value="Genomic_DNA"/>
</dbReference>
<protein>
    <submittedName>
        <fullName evidence="2">PP2C family serine/threonine-protein phosphatase</fullName>
    </submittedName>
</protein>